<reference evidence="2 3" key="1">
    <citation type="journal article" date="2016" name="Nat. Commun.">
        <title>Thousands of microbial genomes shed light on interconnected biogeochemical processes in an aquifer system.</title>
        <authorList>
            <person name="Anantharaman K."/>
            <person name="Brown C.T."/>
            <person name="Hug L.A."/>
            <person name="Sharon I."/>
            <person name="Castelle C.J."/>
            <person name="Probst A.J."/>
            <person name="Thomas B.C."/>
            <person name="Singh A."/>
            <person name="Wilkins M.J."/>
            <person name="Karaoz U."/>
            <person name="Brodie E.L."/>
            <person name="Williams K.H."/>
            <person name="Hubbard S.S."/>
            <person name="Banfield J.F."/>
        </authorList>
    </citation>
    <scope>NUCLEOTIDE SEQUENCE [LARGE SCALE GENOMIC DNA]</scope>
</reference>
<feature type="domain" description="Methyltransferase type 11" evidence="1">
    <location>
        <begin position="43"/>
        <end position="136"/>
    </location>
</feature>
<dbReference type="PANTHER" id="PTHR43591">
    <property type="entry name" value="METHYLTRANSFERASE"/>
    <property type="match status" value="1"/>
</dbReference>
<dbReference type="STRING" id="1798391.A2968_02800"/>
<evidence type="ECO:0000313" key="3">
    <source>
        <dbReference type="Proteomes" id="UP000176228"/>
    </source>
</evidence>
<dbReference type="Pfam" id="PF08241">
    <property type="entry name" value="Methyltransf_11"/>
    <property type="match status" value="1"/>
</dbReference>
<comment type="caution">
    <text evidence="2">The sequence shown here is derived from an EMBL/GenBank/DDBJ whole genome shotgun (WGS) entry which is preliminary data.</text>
</comment>
<proteinExistence type="predicted"/>
<dbReference type="PANTHER" id="PTHR43591:SF110">
    <property type="entry name" value="RHODANESE DOMAIN-CONTAINING PROTEIN"/>
    <property type="match status" value="1"/>
</dbReference>
<dbReference type="EMBL" id="MFJU01000030">
    <property type="protein sequence ID" value="OGG34698.1"/>
    <property type="molecule type" value="Genomic_DNA"/>
</dbReference>
<dbReference type="CDD" id="cd02440">
    <property type="entry name" value="AdoMet_MTases"/>
    <property type="match status" value="1"/>
</dbReference>
<sequence>MIFHDDFWQKRAKAYDKLHWQNRQEYLQFFIDACQLSGKEKVLDLGTGTGTVVFAIDSLAKQVTGVDLSPDMLRQAVKKNSRKNISFMRADVRNLPFADDSFDRITARMVFHHLLWGINRAMGEIRRVLKPGGLFCLSEGVPPDRILETFYRDVFALKEKRKTFFPEDLEKIIKSGGLILKESRNFYLKRCSIKNWLNNSGNLKKEIKEKIFSMHLNLSKEGKKAYNMEIKGNDCFIDMKFTVVTGSKI</sequence>
<organism evidence="2 3">
    <name type="scientific">Candidatus Gottesmanbacteria bacterium RIFCSPLOWO2_01_FULL_42_22</name>
    <dbReference type="NCBI Taxonomy" id="1798391"/>
    <lineage>
        <taxon>Bacteria</taxon>
        <taxon>Candidatus Gottesmaniibacteriota</taxon>
    </lineage>
</organism>
<evidence type="ECO:0000259" key="1">
    <source>
        <dbReference type="Pfam" id="PF08241"/>
    </source>
</evidence>
<dbReference type="Proteomes" id="UP000176228">
    <property type="component" value="Unassembled WGS sequence"/>
</dbReference>
<dbReference type="InterPro" id="IPR013216">
    <property type="entry name" value="Methyltransf_11"/>
</dbReference>
<evidence type="ECO:0000313" key="2">
    <source>
        <dbReference type="EMBL" id="OGG34698.1"/>
    </source>
</evidence>
<dbReference type="Gene3D" id="3.40.50.150">
    <property type="entry name" value="Vaccinia Virus protein VP39"/>
    <property type="match status" value="1"/>
</dbReference>
<protein>
    <recommendedName>
        <fullName evidence="1">Methyltransferase type 11 domain-containing protein</fullName>
    </recommendedName>
</protein>
<accession>A0A1F6BCV3</accession>
<dbReference type="AlphaFoldDB" id="A0A1F6BCV3"/>
<dbReference type="GO" id="GO:0008757">
    <property type="term" value="F:S-adenosylmethionine-dependent methyltransferase activity"/>
    <property type="evidence" value="ECO:0007669"/>
    <property type="project" value="InterPro"/>
</dbReference>
<dbReference type="InterPro" id="IPR029063">
    <property type="entry name" value="SAM-dependent_MTases_sf"/>
</dbReference>
<dbReference type="SUPFAM" id="SSF53335">
    <property type="entry name" value="S-adenosyl-L-methionine-dependent methyltransferases"/>
    <property type="match status" value="1"/>
</dbReference>
<name>A0A1F6BCV3_9BACT</name>
<gene>
    <name evidence="2" type="ORF">A2968_02800</name>
</gene>